<evidence type="ECO:0000256" key="8">
    <source>
        <dbReference type="ARBA" id="ARBA00023303"/>
    </source>
</evidence>
<dbReference type="PRINTS" id="PR01262">
    <property type="entry name" value="INNEXIN"/>
</dbReference>
<feature type="transmembrane region" description="Helical" evidence="9">
    <location>
        <begin position="288"/>
        <end position="308"/>
    </location>
</feature>
<sequence>MSDLVESLKKGVSMLKRRDDDMFDRLSNRYTIGLIVVSSLFLVTKTYVGDPIDCFTPKEFHDNWIKYADNYCWIKNTYYIAPDANLPGPVNLASPDHSSARHQELPYYQWVPIILGFMILVIAIPAYFWKFAMATSGYDVEAITKVACSADNLNPATRDDTNKYLVEQLDRHITYHRHLGSSTKIPLGNKYGRYLFFMYLITKLLYIAAPIALIFMLQLMMGDGYADYGYRALQTLMKDDGAYLENPMFPRITYCDFAVRRMGSNIQRYTLQCVLTVNLFNEKIFLVIWWWLVIVAALSILGLLVWLIKTLRPGAGKNFILKYLNIMRVVDVDSHSDMHDVDVFIGQYLCLDGVFCMRLIAQNTTDVVAGEIITELYKKWKKHHSGKEDFNPESKSLNSDA</sequence>
<keyword evidence="8 9" id="KW-0407">Ion channel</keyword>
<dbReference type="OrthoDB" id="5867527at2759"/>
<dbReference type="AlphaFoldDB" id="A0A7J7J5G3"/>
<comment type="function">
    <text evidence="9">Structural component of the gap junctions.</text>
</comment>
<feature type="transmembrane region" description="Helical" evidence="9">
    <location>
        <begin position="26"/>
        <end position="43"/>
    </location>
</feature>
<evidence type="ECO:0000313" key="10">
    <source>
        <dbReference type="EMBL" id="KAF6021449.1"/>
    </source>
</evidence>
<evidence type="ECO:0000256" key="6">
    <source>
        <dbReference type="ARBA" id="ARBA00023065"/>
    </source>
</evidence>
<keyword evidence="4 9" id="KW-0812">Transmembrane</keyword>
<evidence type="ECO:0000256" key="9">
    <source>
        <dbReference type="RuleBase" id="RU010713"/>
    </source>
</evidence>
<keyword evidence="6 9" id="KW-0406">Ion transport</keyword>
<dbReference type="EMBL" id="VXIV02003035">
    <property type="protein sequence ID" value="KAF6021449.1"/>
    <property type="molecule type" value="Genomic_DNA"/>
</dbReference>
<evidence type="ECO:0000256" key="1">
    <source>
        <dbReference type="ARBA" id="ARBA00004651"/>
    </source>
</evidence>
<evidence type="ECO:0000313" key="11">
    <source>
        <dbReference type="Proteomes" id="UP000593567"/>
    </source>
</evidence>
<dbReference type="InterPro" id="IPR000990">
    <property type="entry name" value="Innexin"/>
</dbReference>
<evidence type="ECO:0000256" key="7">
    <source>
        <dbReference type="ARBA" id="ARBA00023136"/>
    </source>
</evidence>
<feature type="transmembrane region" description="Helical" evidence="9">
    <location>
        <begin position="194"/>
        <end position="217"/>
    </location>
</feature>
<protein>
    <recommendedName>
        <fullName evidence="9">Innexin</fullName>
    </recommendedName>
</protein>
<keyword evidence="11" id="KW-1185">Reference proteome</keyword>
<dbReference type="PANTHER" id="PTHR11893">
    <property type="entry name" value="INNEXIN"/>
    <property type="match status" value="1"/>
</dbReference>
<comment type="caution">
    <text evidence="10">The sequence shown here is derived from an EMBL/GenBank/DDBJ whole genome shotgun (WGS) entry which is preliminary data.</text>
</comment>
<dbReference type="GO" id="GO:0034220">
    <property type="term" value="P:monoatomic ion transmembrane transport"/>
    <property type="evidence" value="ECO:0007669"/>
    <property type="project" value="UniProtKB-KW"/>
</dbReference>
<evidence type="ECO:0000256" key="5">
    <source>
        <dbReference type="ARBA" id="ARBA00022989"/>
    </source>
</evidence>
<dbReference type="GO" id="GO:0005886">
    <property type="term" value="C:plasma membrane"/>
    <property type="evidence" value="ECO:0007669"/>
    <property type="project" value="UniProtKB-SubCell"/>
</dbReference>
<feature type="transmembrane region" description="Helical" evidence="9">
    <location>
        <begin position="107"/>
        <end position="129"/>
    </location>
</feature>
<evidence type="ECO:0000256" key="3">
    <source>
        <dbReference type="ARBA" id="ARBA00022475"/>
    </source>
</evidence>
<comment type="subcellular location">
    <subcellularLocation>
        <location evidence="1 9">Cell membrane</location>
        <topology evidence="1 9">Multi-pass membrane protein</topology>
    </subcellularLocation>
</comment>
<accession>A0A7J7J5G3</accession>
<comment type="similarity">
    <text evidence="9">Belongs to the pannexin family.</text>
</comment>
<dbReference type="GO" id="GO:0005921">
    <property type="term" value="C:gap junction"/>
    <property type="evidence" value="ECO:0007669"/>
    <property type="project" value="UniProtKB-UniRule"/>
</dbReference>
<name>A0A7J7J5G3_BUGNE</name>
<keyword evidence="5 9" id="KW-1133">Transmembrane helix</keyword>
<reference evidence="10" key="1">
    <citation type="submission" date="2020-06" db="EMBL/GenBank/DDBJ databases">
        <title>Draft genome of Bugula neritina, a colonial animal packing powerful symbionts and potential medicines.</title>
        <authorList>
            <person name="Rayko M."/>
        </authorList>
    </citation>
    <scope>NUCLEOTIDE SEQUENCE [LARGE SCALE GENOMIC DNA]</scope>
    <source>
        <strain evidence="10">Kwan_BN1</strain>
    </source>
</reference>
<organism evidence="10 11">
    <name type="scientific">Bugula neritina</name>
    <name type="common">Brown bryozoan</name>
    <name type="synonym">Sertularia neritina</name>
    <dbReference type="NCBI Taxonomy" id="10212"/>
    <lineage>
        <taxon>Eukaryota</taxon>
        <taxon>Metazoa</taxon>
        <taxon>Spiralia</taxon>
        <taxon>Lophotrochozoa</taxon>
        <taxon>Bryozoa</taxon>
        <taxon>Gymnolaemata</taxon>
        <taxon>Cheilostomatida</taxon>
        <taxon>Flustrina</taxon>
        <taxon>Buguloidea</taxon>
        <taxon>Bugulidae</taxon>
        <taxon>Bugula</taxon>
    </lineage>
</organism>
<evidence type="ECO:0000256" key="4">
    <source>
        <dbReference type="ARBA" id="ARBA00022692"/>
    </source>
</evidence>
<gene>
    <name evidence="9" type="primary">inx</name>
    <name evidence="10" type="ORF">EB796_020247</name>
</gene>
<keyword evidence="2 9" id="KW-0813">Transport</keyword>
<keyword evidence="7 9" id="KW-0472">Membrane</keyword>
<proteinExistence type="inferred from homology"/>
<dbReference type="PANTHER" id="PTHR11893:SF36">
    <property type="entry name" value="INNEXIN-5"/>
    <property type="match status" value="1"/>
</dbReference>
<dbReference type="PROSITE" id="PS51013">
    <property type="entry name" value="PANNEXIN"/>
    <property type="match status" value="1"/>
</dbReference>
<dbReference type="GO" id="GO:0005243">
    <property type="term" value="F:gap junction channel activity"/>
    <property type="evidence" value="ECO:0007669"/>
    <property type="project" value="TreeGrafter"/>
</dbReference>
<keyword evidence="3" id="KW-1003">Cell membrane</keyword>
<evidence type="ECO:0000256" key="2">
    <source>
        <dbReference type="ARBA" id="ARBA00022448"/>
    </source>
</evidence>
<dbReference type="Proteomes" id="UP000593567">
    <property type="component" value="Unassembled WGS sequence"/>
</dbReference>
<dbReference type="Pfam" id="PF00876">
    <property type="entry name" value="Innexin"/>
    <property type="match status" value="1"/>
</dbReference>